<dbReference type="Gene3D" id="1.10.287.130">
    <property type="match status" value="1"/>
</dbReference>
<dbReference type="SMART" id="SM00448">
    <property type="entry name" value="REC"/>
    <property type="match status" value="1"/>
</dbReference>
<dbReference type="InterPro" id="IPR005467">
    <property type="entry name" value="His_kinase_dom"/>
</dbReference>
<dbReference type="SUPFAM" id="SSF52172">
    <property type="entry name" value="CheY-like"/>
    <property type="match status" value="1"/>
</dbReference>
<dbReference type="InterPro" id="IPR001789">
    <property type="entry name" value="Sig_transdc_resp-reg_receiver"/>
</dbReference>
<evidence type="ECO:0000256" key="10">
    <source>
        <dbReference type="SAM" id="Coils"/>
    </source>
</evidence>
<evidence type="ECO:0000259" key="11">
    <source>
        <dbReference type="PROSITE" id="PS50109"/>
    </source>
</evidence>
<dbReference type="InterPro" id="IPR000014">
    <property type="entry name" value="PAS"/>
</dbReference>
<dbReference type="InterPro" id="IPR036097">
    <property type="entry name" value="HisK_dim/P_sf"/>
</dbReference>
<dbReference type="InterPro" id="IPR003018">
    <property type="entry name" value="GAF"/>
</dbReference>
<feature type="coiled-coil region" evidence="10">
    <location>
        <begin position="325"/>
        <end position="359"/>
    </location>
</feature>
<dbReference type="SUPFAM" id="SSF55874">
    <property type="entry name" value="ATPase domain of HSP90 chaperone/DNA topoisomerase II/histidine kinase"/>
    <property type="match status" value="1"/>
</dbReference>
<dbReference type="EC" id="2.7.13.3" evidence="3"/>
<feature type="domain" description="PAC" evidence="14">
    <location>
        <begin position="277"/>
        <end position="334"/>
    </location>
</feature>
<dbReference type="PRINTS" id="PR00344">
    <property type="entry name" value="BCTRLSENSOR"/>
</dbReference>
<dbReference type="GO" id="GO:0000155">
    <property type="term" value="F:phosphorelay sensor kinase activity"/>
    <property type="evidence" value="ECO:0007669"/>
    <property type="project" value="InterPro"/>
</dbReference>
<dbReference type="CDD" id="cd00082">
    <property type="entry name" value="HisKA"/>
    <property type="match status" value="1"/>
</dbReference>
<keyword evidence="5" id="KW-0808">Transferase</keyword>
<dbReference type="InterPro" id="IPR001610">
    <property type="entry name" value="PAC"/>
</dbReference>
<feature type="domain" description="Histidine kinase" evidence="11">
    <location>
        <begin position="861"/>
        <end position="1097"/>
    </location>
</feature>
<dbReference type="PANTHER" id="PTHR43547:SF2">
    <property type="entry name" value="HYBRID SIGNAL TRANSDUCTION HISTIDINE KINASE C"/>
    <property type="match status" value="1"/>
</dbReference>
<gene>
    <name evidence="15" type="ORF">NIES2119_27925</name>
</gene>
<dbReference type="InterPro" id="IPR003594">
    <property type="entry name" value="HATPase_dom"/>
</dbReference>
<feature type="coiled-coil region" evidence="10">
    <location>
        <begin position="466"/>
        <end position="528"/>
    </location>
</feature>
<dbReference type="Gene3D" id="3.30.565.10">
    <property type="entry name" value="Histidine kinase-like ATPase, C-terminal domain"/>
    <property type="match status" value="1"/>
</dbReference>
<dbReference type="EMBL" id="MRCE01000046">
    <property type="protein sequence ID" value="OKH31800.1"/>
    <property type="molecule type" value="Genomic_DNA"/>
</dbReference>
<feature type="domain" description="PAC" evidence="14">
    <location>
        <begin position="601"/>
        <end position="654"/>
    </location>
</feature>
<keyword evidence="7" id="KW-0902">Two-component regulatory system</keyword>
<evidence type="ECO:0000256" key="7">
    <source>
        <dbReference type="ARBA" id="ARBA00023012"/>
    </source>
</evidence>
<feature type="coiled-coil region" evidence="10">
    <location>
        <begin position="827"/>
        <end position="861"/>
    </location>
</feature>
<dbReference type="Pfam" id="PF08448">
    <property type="entry name" value="PAS_4"/>
    <property type="match status" value="1"/>
</dbReference>
<dbReference type="PROSITE" id="PS50110">
    <property type="entry name" value="RESPONSE_REGULATORY"/>
    <property type="match status" value="1"/>
</dbReference>
<dbReference type="InterPro" id="IPR035965">
    <property type="entry name" value="PAS-like_dom_sf"/>
</dbReference>
<dbReference type="InterPro" id="IPR036890">
    <property type="entry name" value="HATPase_C_sf"/>
</dbReference>
<comment type="similarity">
    <text evidence="2">In the N-terminal section; belongs to the phytochrome family.</text>
</comment>
<feature type="domain" description="Response regulatory" evidence="12">
    <location>
        <begin position="1119"/>
        <end position="1237"/>
    </location>
</feature>
<comment type="catalytic activity">
    <reaction evidence="1">
        <text>ATP + protein L-histidine = ADP + protein N-phospho-L-histidine.</text>
        <dbReference type="EC" id="2.7.13.3"/>
    </reaction>
</comment>
<dbReference type="SUPFAM" id="SSF47384">
    <property type="entry name" value="Homodimeric domain of signal transducing histidine kinase"/>
    <property type="match status" value="1"/>
</dbReference>
<dbReference type="Pfam" id="PF00989">
    <property type="entry name" value="PAS"/>
    <property type="match status" value="1"/>
</dbReference>
<evidence type="ECO:0000256" key="2">
    <source>
        <dbReference type="ARBA" id="ARBA00006402"/>
    </source>
</evidence>
<dbReference type="SUPFAM" id="SSF55785">
    <property type="entry name" value="PYP-like sensor domain (PAS domain)"/>
    <property type="match status" value="3"/>
</dbReference>
<dbReference type="PROSITE" id="PS50109">
    <property type="entry name" value="HIS_KIN"/>
    <property type="match status" value="1"/>
</dbReference>
<dbReference type="CDD" id="cd17580">
    <property type="entry name" value="REC_2_DhkD-like"/>
    <property type="match status" value="1"/>
</dbReference>
<dbReference type="Pfam" id="PF00512">
    <property type="entry name" value="HisKA"/>
    <property type="match status" value="1"/>
</dbReference>
<feature type="domain" description="PAS" evidence="13">
    <location>
        <begin position="525"/>
        <end position="595"/>
    </location>
</feature>
<dbReference type="InterPro" id="IPR013656">
    <property type="entry name" value="PAS_4"/>
</dbReference>
<dbReference type="Gene3D" id="3.40.50.2300">
    <property type="match status" value="1"/>
</dbReference>
<dbReference type="SMART" id="SM00065">
    <property type="entry name" value="GAF"/>
    <property type="match status" value="2"/>
</dbReference>
<dbReference type="Gene3D" id="3.30.450.40">
    <property type="match status" value="2"/>
</dbReference>
<name>A0A1U7I647_9CYAN</name>
<dbReference type="RefSeq" id="WP_073596767.1">
    <property type="nucleotide sequence ID" value="NZ_MRCE01000046.1"/>
</dbReference>
<dbReference type="Pfam" id="PF00072">
    <property type="entry name" value="Response_reg"/>
    <property type="match status" value="1"/>
</dbReference>
<dbReference type="SMART" id="SM00387">
    <property type="entry name" value="HATPase_c"/>
    <property type="match status" value="1"/>
</dbReference>
<accession>A0A1U7I647</accession>
<dbReference type="InterPro" id="IPR000700">
    <property type="entry name" value="PAS-assoc_C"/>
</dbReference>
<dbReference type="SUPFAM" id="SSF55781">
    <property type="entry name" value="GAF domain-like"/>
    <property type="match status" value="2"/>
</dbReference>
<protein>
    <recommendedName>
        <fullName evidence="8">Circadian input-output histidine kinase CikA</fullName>
        <ecNumber evidence="3">2.7.13.3</ecNumber>
    </recommendedName>
</protein>
<dbReference type="PANTHER" id="PTHR43547">
    <property type="entry name" value="TWO-COMPONENT HISTIDINE KINASE"/>
    <property type="match status" value="1"/>
</dbReference>
<evidence type="ECO:0000256" key="3">
    <source>
        <dbReference type="ARBA" id="ARBA00012438"/>
    </source>
</evidence>
<feature type="domain" description="PAS" evidence="13">
    <location>
        <begin position="209"/>
        <end position="280"/>
    </location>
</feature>
<evidence type="ECO:0000259" key="14">
    <source>
        <dbReference type="PROSITE" id="PS50113"/>
    </source>
</evidence>
<dbReference type="InterPro" id="IPR003661">
    <property type="entry name" value="HisK_dim/P_dom"/>
</dbReference>
<dbReference type="Pfam" id="PF13185">
    <property type="entry name" value="GAF_2"/>
    <property type="match status" value="1"/>
</dbReference>
<evidence type="ECO:0000313" key="16">
    <source>
        <dbReference type="Proteomes" id="UP000185860"/>
    </source>
</evidence>
<evidence type="ECO:0000256" key="9">
    <source>
        <dbReference type="PROSITE-ProRule" id="PRU00169"/>
    </source>
</evidence>
<dbReference type="InterPro" id="IPR004358">
    <property type="entry name" value="Sig_transdc_His_kin-like_C"/>
</dbReference>
<dbReference type="Pfam" id="PF02518">
    <property type="entry name" value="HATPase_c"/>
    <property type="match status" value="1"/>
</dbReference>
<dbReference type="SMART" id="SM00091">
    <property type="entry name" value="PAS"/>
    <property type="match status" value="3"/>
</dbReference>
<reference evidence="15 16" key="1">
    <citation type="submission" date="2016-11" db="EMBL/GenBank/DDBJ databases">
        <title>Draft Genome Sequences of Nine Cyanobacterial Strains from Diverse Habitats.</title>
        <authorList>
            <person name="Zhu T."/>
            <person name="Hou S."/>
            <person name="Lu X."/>
            <person name="Hess W.R."/>
        </authorList>
    </citation>
    <scope>NUCLEOTIDE SEQUENCE [LARGE SCALE GENOMIC DNA]</scope>
    <source>
        <strain evidence="15 16">IAM M-71</strain>
    </source>
</reference>
<dbReference type="Gene3D" id="3.30.450.20">
    <property type="entry name" value="PAS domain"/>
    <property type="match status" value="3"/>
</dbReference>
<keyword evidence="10" id="KW-0175">Coiled coil</keyword>
<evidence type="ECO:0000259" key="13">
    <source>
        <dbReference type="PROSITE" id="PS50112"/>
    </source>
</evidence>
<dbReference type="OrthoDB" id="5555607at2"/>
<dbReference type="STRING" id="454136.NIES2119_27925"/>
<evidence type="ECO:0000256" key="6">
    <source>
        <dbReference type="ARBA" id="ARBA00022777"/>
    </source>
</evidence>
<dbReference type="InterPro" id="IPR011006">
    <property type="entry name" value="CheY-like_superfamily"/>
</dbReference>
<dbReference type="AlphaFoldDB" id="A0A1U7I647"/>
<dbReference type="Proteomes" id="UP000185860">
    <property type="component" value="Unassembled WGS sequence"/>
</dbReference>
<dbReference type="InterPro" id="IPR013767">
    <property type="entry name" value="PAS_fold"/>
</dbReference>
<dbReference type="InterPro" id="IPR029016">
    <property type="entry name" value="GAF-like_dom_sf"/>
</dbReference>
<evidence type="ECO:0000313" key="15">
    <source>
        <dbReference type="EMBL" id="OKH31800.1"/>
    </source>
</evidence>
<feature type="modified residue" description="4-aspartylphosphate" evidence="9">
    <location>
        <position position="1168"/>
    </location>
</feature>
<dbReference type="GO" id="GO:0006355">
    <property type="term" value="P:regulation of DNA-templated transcription"/>
    <property type="evidence" value="ECO:0007669"/>
    <property type="project" value="InterPro"/>
</dbReference>
<dbReference type="CDD" id="cd00130">
    <property type="entry name" value="PAS"/>
    <property type="match status" value="2"/>
</dbReference>
<dbReference type="SMART" id="SM00086">
    <property type="entry name" value="PAC"/>
    <property type="match status" value="2"/>
</dbReference>
<dbReference type="Pfam" id="PF01590">
    <property type="entry name" value="GAF"/>
    <property type="match status" value="1"/>
</dbReference>
<keyword evidence="6" id="KW-0418">Kinase</keyword>
<dbReference type="CDD" id="cd16922">
    <property type="entry name" value="HATPase_EvgS-ArcB-TorS-like"/>
    <property type="match status" value="1"/>
</dbReference>
<evidence type="ECO:0000259" key="12">
    <source>
        <dbReference type="PROSITE" id="PS50110"/>
    </source>
</evidence>
<keyword evidence="4 9" id="KW-0597">Phosphoprotein</keyword>
<dbReference type="PROSITE" id="PS50113">
    <property type="entry name" value="PAC"/>
    <property type="match status" value="2"/>
</dbReference>
<dbReference type="Pfam" id="PF13188">
    <property type="entry name" value="PAS_8"/>
    <property type="match status" value="1"/>
</dbReference>
<organism evidence="15 16">
    <name type="scientific">[Phormidium ambiguum] IAM M-71</name>
    <dbReference type="NCBI Taxonomy" id="454136"/>
    <lineage>
        <taxon>Bacteria</taxon>
        <taxon>Bacillati</taxon>
        <taxon>Cyanobacteriota</taxon>
        <taxon>Cyanophyceae</taxon>
        <taxon>Oscillatoriophycideae</taxon>
        <taxon>Aerosakkonematales</taxon>
        <taxon>Aerosakkonemataceae</taxon>
        <taxon>Floridanema</taxon>
    </lineage>
</organism>
<dbReference type="PROSITE" id="PS50112">
    <property type="entry name" value="PAS"/>
    <property type="match status" value="2"/>
</dbReference>
<dbReference type="FunFam" id="3.30.565.10:FF:000010">
    <property type="entry name" value="Sensor histidine kinase RcsC"/>
    <property type="match status" value="1"/>
</dbReference>
<evidence type="ECO:0000256" key="4">
    <source>
        <dbReference type="ARBA" id="ARBA00022553"/>
    </source>
</evidence>
<evidence type="ECO:0000256" key="8">
    <source>
        <dbReference type="ARBA" id="ARBA00074306"/>
    </source>
</evidence>
<comment type="caution">
    <text evidence="15">The sequence shown here is derived from an EMBL/GenBank/DDBJ whole genome shotgun (WGS) entry which is preliminary data.</text>
</comment>
<dbReference type="SMART" id="SM00388">
    <property type="entry name" value="HisKA"/>
    <property type="match status" value="1"/>
</dbReference>
<dbReference type="NCBIfam" id="TIGR00229">
    <property type="entry name" value="sensory_box"/>
    <property type="match status" value="2"/>
</dbReference>
<sequence length="1238" mass="138575">MTDSLQRFDSPQNCQTITEADVLITEVLASRSAREPDLAAENEALRTLAQHLTDEPQSLLKNLVRMALDLCRADTVGVSLLETVGDEESVLRWVAIAGKLESLEQTTIPSNFSPCGTTLALNQPQLYSYPERYFTYLAHPQFPFVEALIIPLSVNDRALGTLWISSHDRARHFDAEDRRLMMSLGGFTASALYTMQQLQQKAEKALRQSEEMNQQILDSSDDCIKVLDLEGRIRFMSQGGQALLGIQDITPFLNKPWAEFWQNADREVIIEAIDRARAGEVCTFQGYCPTLKGEPKFWDSKISPIRNAQGQIEQLLCISRDITDRMRLEEERRRSENERKQAQEKLQESEEKYHKLFNSIDEGFCLIEVLFDETGKANDYRFLETNPAFEKHTGLVDAIGKTMREFAPQHETHWFEIYGEIALTGVPARFENSANELGRFYDVFAFRIGEPHDRQVAVLFNDISDRKQAEKTLEQAHNALRQQANQLEQVNQTLLFTLENLQIREEELRQQNEELAIARELAEVERQRYQDLFNFAPDGYVVTDATGMIQEANQAIAALIAIEQHYLVNTPLAIYISQPDRRAFRNLLYELHQQSGVQKLQTDEFSLQRSGGEDLIPVAIAGTAVCDAQGQIVGVRWLIRDISQRRQAEAEREQLLANERHYTNQLQGLTSAALAMNSALSVEEVLQVITNQAASIIGTHQSVTSMTIDQNWAQAIDCIYLSDKYAAWRDYKERPDGSGIYTCVCHLNRPMRLTHAELETHPRWKGFGKAADKHPPLRGWLAAPLVGRDGKNIGLIQLSDKYEGEFTQADESILVQLAQMASVAVENARLYEAEQQARAAAEALREEAQAANRVKDEFLAVLSHELRSPLNPILGWSKLLKSRKLDEAKTLQALSTIERNAKLQSELIEDLLDVSRILQGKLNLNVYSVNLVSVIRGAMETVRLAAEAKSIDLRSTILEAEYQNPQLMVLGDSTRLQQVIWNLLSNAVKFTPEGGRVEINLSLVNPQEQKTDDKQLMTTYAQITVNDNGVGIPPNFLPFVFDYFRQANATTTRKFGGLGLGLAIVRHLVELHGGTVKVESPGVGMGATFTIKLPLMPIPAITNQSDRSSESSPDLKGIQVLIVDDEPDSREFVAFVLEQAGAQVIAATTANEALTTLIRSQPDILLSDIGMPDMDGYMLIQQVRALAPEQGGQIPAIALTAYAGDFNQQQALAVGFQEHLAKPIEPETLVAAILGLLS</sequence>
<evidence type="ECO:0000256" key="1">
    <source>
        <dbReference type="ARBA" id="ARBA00000085"/>
    </source>
</evidence>
<evidence type="ECO:0000256" key="5">
    <source>
        <dbReference type="ARBA" id="ARBA00022679"/>
    </source>
</evidence>
<proteinExistence type="inferred from homology"/>